<accession>A0A0E9V2F5</accession>
<name>A0A0E9V2F5_ANGAN</name>
<dbReference type="EMBL" id="GBXM01036396">
    <property type="protein sequence ID" value="JAH72181.1"/>
    <property type="molecule type" value="Transcribed_RNA"/>
</dbReference>
<reference evidence="1" key="2">
    <citation type="journal article" date="2015" name="Fish Shellfish Immunol.">
        <title>Early steps in the European eel (Anguilla anguilla)-Vibrio vulnificus interaction in the gills: Role of the RtxA13 toxin.</title>
        <authorList>
            <person name="Callol A."/>
            <person name="Pajuelo D."/>
            <person name="Ebbesson L."/>
            <person name="Teles M."/>
            <person name="MacKenzie S."/>
            <person name="Amaro C."/>
        </authorList>
    </citation>
    <scope>NUCLEOTIDE SEQUENCE</scope>
</reference>
<organism evidence="1">
    <name type="scientific">Anguilla anguilla</name>
    <name type="common">European freshwater eel</name>
    <name type="synonym">Muraena anguilla</name>
    <dbReference type="NCBI Taxonomy" id="7936"/>
    <lineage>
        <taxon>Eukaryota</taxon>
        <taxon>Metazoa</taxon>
        <taxon>Chordata</taxon>
        <taxon>Craniata</taxon>
        <taxon>Vertebrata</taxon>
        <taxon>Euteleostomi</taxon>
        <taxon>Actinopterygii</taxon>
        <taxon>Neopterygii</taxon>
        <taxon>Teleostei</taxon>
        <taxon>Anguilliformes</taxon>
        <taxon>Anguillidae</taxon>
        <taxon>Anguilla</taxon>
    </lineage>
</organism>
<sequence>MTMLLFNQNMEVKKEITKQIAL</sequence>
<protein>
    <submittedName>
        <fullName evidence="1">Uncharacterized protein</fullName>
    </submittedName>
</protein>
<reference evidence="1" key="1">
    <citation type="submission" date="2014-11" db="EMBL/GenBank/DDBJ databases">
        <authorList>
            <person name="Amaro Gonzalez C."/>
        </authorList>
    </citation>
    <scope>NUCLEOTIDE SEQUENCE</scope>
</reference>
<dbReference type="AlphaFoldDB" id="A0A0E9V2F5"/>
<proteinExistence type="predicted"/>
<evidence type="ECO:0000313" key="1">
    <source>
        <dbReference type="EMBL" id="JAH72181.1"/>
    </source>
</evidence>